<reference evidence="10" key="1">
    <citation type="submission" date="2018-05" db="EMBL/GenBank/DDBJ databases">
        <title>Genome Sequencing of selected type strains of the family Eggerthellaceae.</title>
        <authorList>
            <person name="Danylec N."/>
            <person name="Stoll D.A."/>
            <person name="Doetsch A."/>
            <person name="Huch M."/>
        </authorList>
    </citation>
    <scope>NUCLEOTIDE SEQUENCE [LARGE SCALE GENOMIC DNA]</scope>
    <source>
        <strain evidence="10">DSM 27213</strain>
    </source>
</reference>
<dbReference type="SUPFAM" id="SSF51430">
    <property type="entry name" value="NAD(P)-linked oxidoreductase"/>
    <property type="match status" value="1"/>
</dbReference>
<protein>
    <submittedName>
        <fullName evidence="9">Aldo/keto reductase</fullName>
    </submittedName>
</protein>
<dbReference type="CDD" id="cd19071">
    <property type="entry name" value="AKR_AKR1-5-like"/>
    <property type="match status" value="1"/>
</dbReference>
<name>A0A1Y4G7Y4_9ACTN</name>
<dbReference type="AlphaFoldDB" id="A0A1Y4G7Y4"/>
<dbReference type="GO" id="GO:0016616">
    <property type="term" value="F:oxidoreductase activity, acting on the CH-OH group of donors, NAD or NADP as acceptor"/>
    <property type="evidence" value="ECO:0007669"/>
    <property type="project" value="UniProtKB-ARBA"/>
</dbReference>
<comment type="similarity">
    <text evidence="1">Belongs to the aldo/keto reductase family.</text>
</comment>
<keyword evidence="2" id="KW-0521">NADP</keyword>
<feature type="binding site" evidence="5">
    <location>
        <position position="114"/>
    </location>
    <ligand>
        <name>substrate</name>
    </ligand>
</feature>
<dbReference type="PANTHER" id="PTHR43827">
    <property type="entry name" value="2,5-DIKETO-D-GLUCONIC ACID REDUCTASE"/>
    <property type="match status" value="1"/>
</dbReference>
<reference evidence="9" key="3">
    <citation type="journal article" date="2019" name="Microbiol. Resour. Announc.">
        <title>Draft Genome Sequences of Type Strains of Gordonibacter faecihominis, Paraeggerthella hongkongensis, Parvibacter caecicola,Slackia equolifaciens, Slackia faecicanis, and Slackia isoflavoniconvertens.</title>
        <authorList>
            <person name="Danylec N."/>
            <person name="Stoll D.A."/>
            <person name="Dotsch A."/>
            <person name="Huch M."/>
        </authorList>
    </citation>
    <scope>NUCLEOTIDE SEQUENCE</scope>
    <source>
        <strain evidence="9">DSM 27213</strain>
    </source>
</reference>
<dbReference type="PROSITE" id="PS00798">
    <property type="entry name" value="ALDOKETO_REDUCTASE_1"/>
    <property type="match status" value="1"/>
</dbReference>
<evidence type="ECO:0000256" key="6">
    <source>
        <dbReference type="PIRSR" id="PIRSR000097-3"/>
    </source>
</evidence>
<evidence type="ECO:0000313" key="10">
    <source>
        <dbReference type="Proteomes" id="UP000285258"/>
    </source>
</evidence>
<accession>A0A1Y4G7Y4</accession>
<dbReference type="Proteomes" id="UP000285258">
    <property type="component" value="Unassembled WGS sequence"/>
</dbReference>
<dbReference type="RefSeq" id="WP_087189678.1">
    <property type="nucleotide sequence ID" value="NZ_BAABZN010000001.1"/>
</dbReference>
<evidence type="ECO:0000313" key="11">
    <source>
        <dbReference type="Proteomes" id="UP000468327"/>
    </source>
</evidence>
<feature type="domain" description="NADP-dependent oxidoreductase" evidence="7">
    <location>
        <begin position="22"/>
        <end position="272"/>
    </location>
</feature>
<dbReference type="InterPro" id="IPR018170">
    <property type="entry name" value="Aldo/ket_reductase_CS"/>
</dbReference>
<dbReference type="EMBL" id="QIBW01000011">
    <property type="protein sequence ID" value="ROT89255.1"/>
    <property type="molecule type" value="Genomic_DNA"/>
</dbReference>
<dbReference type="PANTHER" id="PTHR43827:SF3">
    <property type="entry name" value="NADP-DEPENDENT OXIDOREDUCTASE DOMAIN-CONTAINING PROTEIN"/>
    <property type="match status" value="1"/>
</dbReference>
<comment type="caution">
    <text evidence="9">The sequence shown here is derived from an EMBL/GenBank/DDBJ whole genome shotgun (WGS) entry which is preliminary data.</text>
</comment>
<keyword evidence="3" id="KW-0560">Oxidoreductase</keyword>
<dbReference type="Pfam" id="PF00248">
    <property type="entry name" value="Aldo_ket_red"/>
    <property type="match status" value="1"/>
</dbReference>
<proteinExistence type="inferred from homology"/>
<reference evidence="8 11" key="4">
    <citation type="submission" date="2019-11" db="EMBL/GenBank/DDBJ databases">
        <title>Whole genome shotgun sequencing (WGS) data from Adlercreutzia equolifaciens ResAG-91, Eggerthella lenta MRI-F36, MRI-F37, MRI-F40, ResAG-49, ResAG-88, ResAG-121, ResAG-145, and Gordonibacter sp. ResAG-5, ResAG-26, ResAG-43, ResAG-50, ResAG-59.</title>
        <authorList>
            <person name="Stoll D.A."/>
            <person name="Danylec N."/>
            <person name="Franz C.M.A.P."/>
            <person name="Huch M."/>
        </authorList>
    </citation>
    <scope>NUCLEOTIDE SEQUENCE [LARGE SCALE GENOMIC DNA]</scope>
    <source>
        <strain evidence="8 11">ResAG-59</strain>
    </source>
</reference>
<dbReference type="InterPro" id="IPR036812">
    <property type="entry name" value="NAD(P)_OxRdtase_dom_sf"/>
</dbReference>
<sequence length="286" mass="32113">MADLQSPQDKITLRNGYGVPCIGFGTWKMPDGEVGIDAVHQALADGYRHIDTAAAYDNEATVGKALATSGLTREELFVTTKVWNTDRGYEPTLKAFEESRKKLHLDYVDLYLIHWPAAQGAEDDWQRTNQETWRALETLYLDGQVRAIGTSNFKPHHLEPLMNAAEILPMVNQIELHPGCNQEATRDFCNRNDIVVEAWSPLGAGRVLENQLLIDIAASYGCTVAQLCIRWCLQRRAIPLPKSTDAGRISENARVFWFNITDEDLQRIDELDPLGQSGLDPDTIDF</sequence>
<dbReference type="InterPro" id="IPR020471">
    <property type="entry name" value="AKR"/>
</dbReference>
<evidence type="ECO:0000256" key="2">
    <source>
        <dbReference type="ARBA" id="ARBA00022857"/>
    </source>
</evidence>
<organism evidence="9 10">
    <name type="scientific">Gordonibacter urolithinfaciens</name>
    <dbReference type="NCBI Taxonomy" id="1335613"/>
    <lineage>
        <taxon>Bacteria</taxon>
        <taxon>Bacillati</taxon>
        <taxon>Actinomycetota</taxon>
        <taxon>Coriobacteriia</taxon>
        <taxon>Eggerthellales</taxon>
        <taxon>Eggerthellaceae</taxon>
        <taxon>Gordonibacter</taxon>
    </lineage>
</organism>
<evidence type="ECO:0000313" key="8">
    <source>
        <dbReference type="EMBL" id="MVN16146.1"/>
    </source>
</evidence>
<feature type="site" description="Lowers pKa of active site Tyr" evidence="6">
    <location>
        <position position="81"/>
    </location>
</feature>
<dbReference type="InterPro" id="IPR023210">
    <property type="entry name" value="NADP_OxRdtase_dom"/>
</dbReference>
<dbReference type="PIRSF" id="PIRSF000097">
    <property type="entry name" value="AKR"/>
    <property type="match status" value="1"/>
</dbReference>
<evidence type="ECO:0000256" key="3">
    <source>
        <dbReference type="ARBA" id="ARBA00023002"/>
    </source>
</evidence>
<dbReference type="GeneID" id="97353959"/>
<evidence type="ECO:0000256" key="4">
    <source>
        <dbReference type="PIRSR" id="PIRSR000097-1"/>
    </source>
</evidence>
<evidence type="ECO:0000256" key="5">
    <source>
        <dbReference type="PIRSR" id="PIRSR000097-2"/>
    </source>
</evidence>
<evidence type="ECO:0000256" key="1">
    <source>
        <dbReference type="ARBA" id="ARBA00007905"/>
    </source>
</evidence>
<evidence type="ECO:0000313" key="9">
    <source>
        <dbReference type="EMBL" id="ROT89255.1"/>
    </source>
</evidence>
<gene>
    <name evidence="9" type="ORF">DMP12_09970</name>
    <name evidence="8" type="ORF">GO738_12480</name>
</gene>
<dbReference type="Gene3D" id="3.20.20.100">
    <property type="entry name" value="NADP-dependent oxidoreductase domain"/>
    <property type="match status" value="1"/>
</dbReference>
<dbReference type="PRINTS" id="PR00069">
    <property type="entry name" value="ALDKETRDTASE"/>
</dbReference>
<reference evidence="9" key="2">
    <citation type="journal article" date="2019" name="Int. J. Syst. Evol. Microbiol.">
        <title>Gordonibacter faecihominis is a later heterotypic synonym of Gordonibacter urolithinfaciens.</title>
        <authorList>
            <person name="Danylec N."/>
            <person name="Stoll D.A."/>
            <person name="Huch M."/>
        </authorList>
    </citation>
    <scope>NUCLEOTIDE SEQUENCE</scope>
    <source>
        <strain evidence="9">DSM 27213</strain>
    </source>
</reference>
<keyword evidence="11" id="KW-1185">Reference proteome</keyword>
<dbReference type="FunFam" id="3.20.20.100:FF:000015">
    <property type="entry name" value="Oxidoreductase, aldo/keto reductase family"/>
    <property type="match status" value="1"/>
</dbReference>
<evidence type="ECO:0000259" key="7">
    <source>
        <dbReference type="Pfam" id="PF00248"/>
    </source>
</evidence>
<dbReference type="EMBL" id="WPOC01000024">
    <property type="protein sequence ID" value="MVN16146.1"/>
    <property type="molecule type" value="Genomic_DNA"/>
</dbReference>
<feature type="active site" description="Proton donor" evidence="4">
    <location>
        <position position="56"/>
    </location>
</feature>
<dbReference type="Proteomes" id="UP000468327">
    <property type="component" value="Unassembled WGS sequence"/>
</dbReference>